<dbReference type="AlphaFoldDB" id="A0A0F9AA27"/>
<dbReference type="SUPFAM" id="SSF109604">
    <property type="entry name" value="HD-domain/PDEase-like"/>
    <property type="match status" value="1"/>
</dbReference>
<dbReference type="PANTHER" id="PTHR45228">
    <property type="entry name" value="CYCLIC DI-GMP PHOSPHODIESTERASE TM_0186-RELATED"/>
    <property type="match status" value="1"/>
</dbReference>
<reference evidence="4" key="1">
    <citation type="journal article" date="2015" name="Nature">
        <title>Complex archaea that bridge the gap between prokaryotes and eukaryotes.</title>
        <authorList>
            <person name="Spang A."/>
            <person name="Saw J.H."/>
            <person name="Jorgensen S.L."/>
            <person name="Zaremba-Niedzwiedzka K."/>
            <person name="Martijn J."/>
            <person name="Lind A.E."/>
            <person name="van Eijk R."/>
            <person name="Schleper C."/>
            <person name="Guy L."/>
            <person name="Ettema T.J."/>
        </authorList>
    </citation>
    <scope>NUCLEOTIDE SEQUENCE</scope>
</reference>
<dbReference type="CDD" id="cd00077">
    <property type="entry name" value="HDc"/>
    <property type="match status" value="1"/>
</dbReference>
<dbReference type="Pfam" id="PF00990">
    <property type="entry name" value="GGDEF"/>
    <property type="match status" value="1"/>
</dbReference>
<accession>A0A0F9AA27</accession>
<sequence length="466" mass="50620">ATYLLNVLAAWAVFYVVAGGSGLTASWEVAVATGLAAATFVLTNHVMVGLVLWLARGISFRDSRVFARDGLETDTTLLFLGAGMAVFWTISPFLLVLGVVPLVLLYRALHVPQLQEEAYSDAKTGLLTARRFSELLEEELTKAERSRRPTAVVMADLDLLRNINNTHGHLVGDQVLQACAQAIRRGLRPGDIAGRLGGEEFSLLLPATDPDTAFALAESIREEAARIAIPLPDGEEPQRVTMSLGVATFPDPCAEPGKLLHHADMAVYRSKLAGRNCTSVAIPSLDEARFPEGSYRGTLESLAFALDARGSGMDGRTLRVTALALALAADMGVSEASTEWNDLERASLLHDVGQFAIRSSILYKITSLTEEEWEEMKKHSDIGWHMLRQIESLEGAAEIVRAHHEHYDGSGYPRGLRGDEIPRGARIFAVADAFDAITSDRPYRDARSHAVAVEEIMASSGTQFDP</sequence>
<dbReference type="Gene3D" id="3.30.70.270">
    <property type="match status" value="1"/>
</dbReference>
<feature type="domain" description="HD-GYP" evidence="3">
    <location>
        <begin position="291"/>
        <end position="466"/>
    </location>
</feature>
<feature type="non-terminal residue" evidence="4">
    <location>
        <position position="1"/>
    </location>
</feature>
<dbReference type="PANTHER" id="PTHR45228:SF1">
    <property type="entry name" value="CYCLIC DI-GMP PHOSPHODIESTERASE TM_0186"/>
    <property type="match status" value="1"/>
</dbReference>
<dbReference type="PROSITE" id="PS50887">
    <property type="entry name" value="GGDEF"/>
    <property type="match status" value="1"/>
</dbReference>
<evidence type="ECO:0008006" key="5">
    <source>
        <dbReference type="Google" id="ProtNLM"/>
    </source>
</evidence>
<name>A0A0F9AA27_9ZZZZ</name>
<dbReference type="InterPro" id="IPR037522">
    <property type="entry name" value="HD_GYP_dom"/>
</dbReference>
<dbReference type="EMBL" id="LAZR01043716">
    <property type="protein sequence ID" value="KKL06409.1"/>
    <property type="molecule type" value="Genomic_DNA"/>
</dbReference>
<evidence type="ECO:0000259" key="3">
    <source>
        <dbReference type="PROSITE" id="PS51832"/>
    </source>
</evidence>
<keyword evidence="1" id="KW-0812">Transmembrane</keyword>
<feature type="non-terminal residue" evidence="4">
    <location>
        <position position="466"/>
    </location>
</feature>
<dbReference type="SUPFAM" id="SSF55073">
    <property type="entry name" value="Nucleotide cyclase"/>
    <property type="match status" value="1"/>
</dbReference>
<dbReference type="NCBIfam" id="TIGR00254">
    <property type="entry name" value="GGDEF"/>
    <property type="match status" value="1"/>
</dbReference>
<dbReference type="Pfam" id="PF13487">
    <property type="entry name" value="HD_5"/>
    <property type="match status" value="1"/>
</dbReference>
<dbReference type="FunFam" id="3.30.70.270:FF:000001">
    <property type="entry name" value="Diguanylate cyclase domain protein"/>
    <property type="match status" value="1"/>
</dbReference>
<dbReference type="SMART" id="SM00471">
    <property type="entry name" value="HDc"/>
    <property type="match status" value="1"/>
</dbReference>
<protein>
    <recommendedName>
        <fullName evidence="5">GGDEF domain-containing protein</fullName>
    </recommendedName>
</protein>
<dbReference type="CDD" id="cd01949">
    <property type="entry name" value="GGDEF"/>
    <property type="match status" value="1"/>
</dbReference>
<comment type="caution">
    <text evidence="4">The sequence shown here is derived from an EMBL/GenBank/DDBJ whole genome shotgun (WGS) entry which is preliminary data.</text>
</comment>
<proteinExistence type="predicted"/>
<feature type="transmembrane region" description="Helical" evidence="1">
    <location>
        <begin position="76"/>
        <end position="106"/>
    </location>
</feature>
<evidence type="ECO:0000313" key="4">
    <source>
        <dbReference type="EMBL" id="KKL06409.1"/>
    </source>
</evidence>
<dbReference type="PROSITE" id="PS51832">
    <property type="entry name" value="HD_GYP"/>
    <property type="match status" value="1"/>
</dbReference>
<feature type="transmembrane region" description="Helical" evidence="1">
    <location>
        <begin position="29"/>
        <end position="55"/>
    </location>
</feature>
<dbReference type="InterPro" id="IPR000160">
    <property type="entry name" value="GGDEF_dom"/>
</dbReference>
<dbReference type="InterPro" id="IPR043128">
    <property type="entry name" value="Rev_trsase/Diguanyl_cyclase"/>
</dbReference>
<dbReference type="Gene3D" id="1.10.3210.10">
    <property type="entry name" value="Hypothetical protein af1432"/>
    <property type="match status" value="1"/>
</dbReference>
<dbReference type="InterPro" id="IPR029787">
    <property type="entry name" value="Nucleotide_cyclase"/>
</dbReference>
<keyword evidence="1" id="KW-1133">Transmembrane helix</keyword>
<evidence type="ECO:0000256" key="1">
    <source>
        <dbReference type="SAM" id="Phobius"/>
    </source>
</evidence>
<keyword evidence="1" id="KW-0472">Membrane</keyword>
<dbReference type="SMART" id="SM00267">
    <property type="entry name" value="GGDEF"/>
    <property type="match status" value="1"/>
</dbReference>
<organism evidence="4">
    <name type="scientific">marine sediment metagenome</name>
    <dbReference type="NCBI Taxonomy" id="412755"/>
    <lineage>
        <taxon>unclassified sequences</taxon>
        <taxon>metagenomes</taxon>
        <taxon>ecological metagenomes</taxon>
    </lineage>
</organism>
<dbReference type="InterPro" id="IPR003607">
    <property type="entry name" value="HD/PDEase_dom"/>
</dbReference>
<feature type="domain" description="GGDEF" evidence="2">
    <location>
        <begin position="148"/>
        <end position="283"/>
    </location>
</feature>
<gene>
    <name evidence="4" type="ORF">LCGC14_2596320</name>
</gene>
<evidence type="ECO:0000259" key="2">
    <source>
        <dbReference type="PROSITE" id="PS50887"/>
    </source>
</evidence>
<dbReference type="InterPro" id="IPR052020">
    <property type="entry name" value="Cyclic_di-GMP/3'3'-cGAMP_PDE"/>
</dbReference>